<organism evidence="1 2">
    <name type="scientific">Thauera propionica</name>
    <dbReference type="NCBI Taxonomy" id="2019431"/>
    <lineage>
        <taxon>Bacteria</taxon>
        <taxon>Pseudomonadati</taxon>
        <taxon>Pseudomonadota</taxon>
        <taxon>Betaproteobacteria</taxon>
        <taxon>Rhodocyclales</taxon>
        <taxon>Zoogloeaceae</taxon>
        <taxon>Thauera</taxon>
    </lineage>
</organism>
<dbReference type="AlphaFoldDB" id="A0A235F304"/>
<dbReference type="EMBL" id="NOIH01000003">
    <property type="protein sequence ID" value="OYD55644.1"/>
    <property type="molecule type" value="Genomic_DNA"/>
</dbReference>
<reference evidence="1 2" key="1">
    <citation type="submission" date="2017-07" db="EMBL/GenBank/DDBJ databases">
        <title>Thauera sp. KNDSS-Mac4 genome sequence and assembly.</title>
        <authorList>
            <person name="Mayilraj S."/>
        </authorList>
    </citation>
    <scope>NUCLEOTIDE SEQUENCE [LARGE SCALE GENOMIC DNA]</scope>
    <source>
        <strain evidence="1 2">KNDSS-Mac4</strain>
    </source>
</reference>
<proteinExistence type="predicted"/>
<name>A0A235F304_9RHOO</name>
<evidence type="ECO:0000313" key="2">
    <source>
        <dbReference type="Proteomes" id="UP000215181"/>
    </source>
</evidence>
<evidence type="ECO:0000313" key="1">
    <source>
        <dbReference type="EMBL" id="OYD55644.1"/>
    </source>
</evidence>
<comment type="caution">
    <text evidence="1">The sequence shown here is derived from an EMBL/GenBank/DDBJ whole genome shotgun (WGS) entry which is preliminary data.</text>
</comment>
<sequence length="222" mass="23474">MSSANVKARISFDFDLQVPPALLALEHDALLKALHAALGSTVVQGMPTVSAKQLGKSGIALVRHHYHLDAAKLGMQAIPRGLLVTAAPHLTDAELDTLAKSMAGKTPNSEDETRRLLRRKALAMVSELRTVECTVIARLSSGATAELAATLNLANGGVIVAEKDRQQRLQSNQGLVPIRVDRAGATLNATFSGQTISGPVLGVEVAEIAAHRDALITAWQSR</sequence>
<dbReference type="Proteomes" id="UP000215181">
    <property type="component" value="Unassembled WGS sequence"/>
</dbReference>
<keyword evidence="2" id="KW-1185">Reference proteome</keyword>
<gene>
    <name evidence="1" type="ORF">CGK74_04715</name>
</gene>
<protein>
    <submittedName>
        <fullName evidence="1">Uncharacterized protein</fullName>
    </submittedName>
</protein>
<accession>A0A235F304</accession>
<dbReference type="OrthoDB" id="5294704at2"/>